<keyword evidence="2" id="KW-1185">Reference proteome</keyword>
<dbReference type="GO" id="GO:0047617">
    <property type="term" value="F:fatty acyl-CoA hydrolase activity"/>
    <property type="evidence" value="ECO:0007669"/>
    <property type="project" value="TreeGrafter"/>
</dbReference>
<dbReference type="AlphaFoldDB" id="A0A0M2SE16"/>
<name>A0A0M2SE16_9STAP</name>
<dbReference type="PATRIC" id="fig|1432562.3.peg.2639"/>
<dbReference type="InterPro" id="IPR050563">
    <property type="entry name" value="4-hydroxybenzoyl-CoA_TE"/>
</dbReference>
<evidence type="ECO:0000313" key="1">
    <source>
        <dbReference type="EMBL" id="KKK32979.1"/>
    </source>
</evidence>
<dbReference type="InterPro" id="IPR029069">
    <property type="entry name" value="HotDog_dom_sf"/>
</dbReference>
<dbReference type="RefSeq" id="WP_046580841.1">
    <property type="nucleotide sequence ID" value="NZ_LAYZ01000026.1"/>
</dbReference>
<reference evidence="1 2" key="1">
    <citation type="submission" date="2015-04" db="EMBL/GenBank/DDBJ databases">
        <title>Taxonomic description and genome sequence of Salinicoccus sediminis sp. nov., a novel hyper halotolerant bacterium isolated from marine sediment.</title>
        <authorList>
            <person name="Mathan Kumar R."/>
            <person name="Kaur G."/>
            <person name="Kumar N."/>
            <person name="Kumar A."/>
            <person name="Singh N.K."/>
            <person name="Kaur N."/>
            <person name="Mayilraj S."/>
        </authorList>
    </citation>
    <scope>NUCLEOTIDE SEQUENCE [LARGE SCALE GENOMIC DNA]</scope>
    <source>
        <strain evidence="1 2">SV-16</strain>
    </source>
</reference>
<dbReference type="Proteomes" id="UP000034287">
    <property type="component" value="Unassembled WGS sequence"/>
</dbReference>
<dbReference type="Gene3D" id="3.10.129.10">
    <property type="entry name" value="Hotdog Thioesterase"/>
    <property type="match status" value="1"/>
</dbReference>
<dbReference type="CDD" id="cd00586">
    <property type="entry name" value="4HBT"/>
    <property type="match status" value="1"/>
</dbReference>
<accession>A0A0M2SE16</accession>
<dbReference type="SUPFAM" id="SSF54637">
    <property type="entry name" value="Thioesterase/thiol ester dehydrase-isomerase"/>
    <property type="match status" value="1"/>
</dbReference>
<proteinExistence type="predicted"/>
<protein>
    <submittedName>
        <fullName evidence="1">Thioesterase</fullName>
    </submittedName>
</protein>
<dbReference type="EMBL" id="LAYZ01000026">
    <property type="protein sequence ID" value="KKK32979.1"/>
    <property type="molecule type" value="Genomic_DNA"/>
</dbReference>
<dbReference type="Pfam" id="PF13279">
    <property type="entry name" value="4HBT_2"/>
    <property type="match status" value="1"/>
</dbReference>
<evidence type="ECO:0000313" key="2">
    <source>
        <dbReference type="Proteomes" id="UP000034287"/>
    </source>
</evidence>
<organism evidence="1 2">
    <name type="scientific">Salinicoccus sediminis</name>
    <dbReference type="NCBI Taxonomy" id="1432562"/>
    <lineage>
        <taxon>Bacteria</taxon>
        <taxon>Bacillati</taxon>
        <taxon>Bacillota</taxon>
        <taxon>Bacilli</taxon>
        <taxon>Bacillales</taxon>
        <taxon>Staphylococcaceae</taxon>
        <taxon>Salinicoccus</taxon>
    </lineage>
</organism>
<dbReference type="PANTHER" id="PTHR31793">
    <property type="entry name" value="4-HYDROXYBENZOYL-COA THIOESTERASE FAMILY MEMBER"/>
    <property type="match status" value="1"/>
</dbReference>
<gene>
    <name evidence="1" type="ORF">WN59_13145</name>
</gene>
<sequence>MTVKTYEYKTTVPMDWVDHNGHMNDGEYGRAFSDAGMAWLSQMGLDTEKIEEISYTIFTLENHIVYQKEVFGRDEITVRIRIHDYDAKRLHVFMTLHDSYGKQCAAYEVMYMGMDQQTGRPAPFPDFFARTVADYYNMQDDDVDIKEMGRTIGIRR</sequence>
<dbReference type="PANTHER" id="PTHR31793:SF2">
    <property type="entry name" value="BLR1345 PROTEIN"/>
    <property type="match status" value="1"/>
</dbReference>
<dbReference type="OrthoDB" id="6117985at2"/>
<dbReference type="STRING" id="1432562.WN59_13145"/>
<comment type="caution">
    <text evidence="1">The sequence shown here is derived from an EMBL/GenBank/DDBJ whole genome shotgun (WGS) entry which is preliminary data.</text>
</comment>